<dbReference type="PANTHER" id="PTHR33122:SF43">
    <property type="entry name" value="BIFUNCTIONAL INHIBITOR_PLANT LIPID TRANSFER PROTEIN_SEED STORAGE HELICAL DOMAIN-CONTAINING PROTEIN"/>
    <property type="match status" value="1"/>
</dbReference>
<dbReference type="InterPro" id="IPR039265">
    <property type="entry name" value="DIR1-like"/>
</dbReference>
<dbReference type="EMBL" id="PKPP01009357">
    <property type="protein sequence ID" value="PWA48455.1"/>
    <property type="molecule type" value="Genomic_DNA"/>
</dbReference>
<dbReference type="SMART" id="SM00499">
    <property type="entry name" value="AAI"/>
    <property type="match status" value="1"/>
</dbReference>
<dbReference type="InterPro" id="IPR044741">
    <property type="entry name" value="NsLTP-like"/>
</dbReference>
<dbReference type="Gene3D" id="1.10.110.10">
    <property type="entry name" value="Plant lipid-transfer and hydrophobic proteins"/>
    <property type="match status" value="1"/>
</dbReference>
<dbReference type="STRING" id="35608.A0A2U1LHG6"/>
<name>A0A2U1LHG6_ARTAN</name>
<comment type="caution">
    <text evidence="3">The sequence shown here is derived from an EMBL/GenBank/DDBJ whole genome shotgun (WGS) entry which is preliminary data.</text>
</comment>
<feature type="chain" id="PRO_5015539696" description="Bifunctional inhibitor/plant lipid transfer protein/seed storage helical domain-containing protein" evidence="1">
    <location>
        <begin position="26"/>
        <end position="105"/>
    </location>
</feature>
<reference evidence="3 4" key="1">
    <citation type="journal article" date="2018" name="Mol. Plant">
        <title>The genome of Artemisia annua provides insight into the evolution of Asteraceae family and artemisinin biosynthesis.</title>
        <authorList>
            <person name="Shen Q."/>
            <person name="Zhang L."/>
            <person name="Liao Z."/>
            <person name="Wang S."/>
            <person name="Yan T."/>
            <person name="Shi P."/>
            <person name="Liu M."/>
            <person name="Fu X."/>
            <person name="Pan Q."/>
            <person name="Wang Y."/>
            <person name="Lv Z."/>
            <person name="Lu X."/>
            <person name="Zhang F."/>
            <person name="Jiang W."/>
            <person name="Ma Y."/>
            <person name="Chen M."/>
            <person name="Hao X."/>
            <person name="Li L."/>
            <person name="Tang Y."/>
            <person name="Lv G."/>
            <person name="Zhou Y."/>
            <person name="Sun X."/>
            <person name="Brodelius P.E."/>
            <person name="Rose J.K.C."/>
            <person name="Tang K."/>
        </authorList>
    </citation>
    <scope>NUCLEOTIDE SEQUENCE [LARGE SCALE GENOMIC DNA]</scope>
    <source>
        <strain evidence="4">cv. Huhao1</strain>
        <tissue evidence="3">Leaf</tissue>
    </source>
</reference>
<feature type="signal peptide" evidence="1">
    <location>
        <begin position="1"/>
        <end position="25"/>
    </location>
</feature>
<dbReference type="PANTHER" id="PTHR33122">
    <property type="entry name" value="LIPID BINDING PROTEIN-RELATED"/>
    <property type="match status" value="1"/>
</dbReference>
<dbReference type="InterPro" id="IPR016140">
    <property type="entry name" value="Bifunc_inhib/LTP/seed_store"/>
</dbReference>
<sequence length="105" mass="11127">MAKITGNVLLRCVLTIALIVSVSSAVAPASSTIVCNVQMTDLLKCLPAITGAHPPFPTHSCCKVMRKVNLPCLCRYKPELAKFGANPVAAMAVPKKCGIKYVPKC</sequence>
<evidence type="ECO:0000256" key="1">
    <source>
        <dbReference type="SAM" id="SignalP"/>
    </source>
</evidence>
<gene>
    <name evidence="3" type="ORF">CTI12_AA490940</name>
</gene>
<evidence type="ECO:0000313" key="4">
    <source>
        <dbReference type="Proteomes" id="UP000245207"/>
    </source>
</evidence>
<organism evidence="3 4">
    <name type="scientific">Artemisia annua</name>
    <name type="common">Sweet wormwood</name>
    <dbReference type="NCBI Taxonomy" id="35608"/>
    <lineage>
        <taxon>Eukaryota</taxon>
        <taxon>Viridiplantae</taxon>
        <taxon>Streptophyta</taxon>
        <taxon>Embryophyta</taxon>
        <taxon>Tracheophyta</taxon>
        <taxon>Spermatophyta</taxon>
        <taxon>Magnoliopsida</taxon>
        <taxon>eudicotyledons</taxon>
        <taxon>Gunneridae</taxon>
        <taxon>Pentapetalae</taxon>
        <taxon>asterids</taxon>
        <taxon>campanulids</taxon>
        <taxon>Asterales</taxon>
        <taxon>Asteraceae</taxon>
        <taxon>Asteroideae</taxon>
        <taxon>Anthemideae</taxon>
        <taxon>Artemisiinae</taxon>
        <taxon>Artemisia</taxon>
    </lineage>
</organism>
<evidence type="ECO:0000313" key="3">
    <source>
        <dbReference type="EMBL" id="PWA48455.1"/>
    </source>
</evidence>
<dbReference type="SUPFAM" id="SSF47699">
    <property type="entry name" value="Bifunctional inhibitor/lipid-transfer protein/seed storage 2S albumin"/>
    <property type="match status" value="1"/>
</dbReference>
<feature type="domain" description="Bifunctional inhibitor/plant lipid transfer protein/seed storage helical" evidence="2">
    <location>
        <begin position="35"/>
        <end position="105"/>
    </location>
</feature>
<keyword evidence="1" id="KW-0732">Signal</keyword>
<dbReference type="GO" id="GO:0009627">
    <property type="term" value="P:systemic acquired resistance"/>
    <property type="evidence" value="ECO:0007669"/>
    <property type="project" value="InterPro"/>
</dbReference>
<dbReference type="Proteomes" id="UP000245207">
    <property type="component" value="Unassembled WGS sequence"/>
</dbReference>
<dbReference type="GO" id="GO:0005504">
    <property type="term" value="F:fatty acid binding"/>
    <property type="evidence" value="ECO:0007669"/>
    <property type="project" value="InterPro"/>
</dbReference>
<dbReference type="InterPro" id="IPR036312">
    <property type="entry name" value="Bifun_inhib/LTP/seed_sf"/>
</dbReference>
<dbReference type="CDD" id="cd04660">
    <property type="entry name" value="nsLTP_like"/>
    <property type="match status" value="1"/>
</dbReference>
<dbReference type="AlphaFoldDB" id="A0A2U1LHG6"/>
<dbReference type="Pfam" id="PF14368">
    <property type="entry name" value="LTP_2"/>
    <property type="match status" value="1"/>
</dbReference>
<dbReference type="OrthoDB" id="656626at2759"/>
<evidence type="ECO:0000259" key="2">
    <source>
        <dbReference type="SMART" id="SM00499"/>
    </source>
</evidence>
<protein>
    <recommendedName>
        <fullName evidence="2">Bifunctional inhibitor/plant lipid transfer protein/seed storage helical domain-containing protein</fullName>
    </recommendedName>
</protein>
<accession>A0A2U1LHG6</accession>
<keyword evidence="4" id="KW-1185">Reference proteome</keyword>
<proteinExistence type="predicted"/>